<comment type="caution">
    <text evidence="11">The sequence shown here is derived from an EMBL/GenBank/DDBJ whole genome shotgun (WGS) entry which is preliminary data.</text>
</comment>
<evidence type="ECO:0000259" key="10">
    <source>
        <dbReference type="Pfam" id="PF02366"/>
    </source>
</evidence>
<evidence type="ECO:0000256" key="4">
    <source>
        <dbReference type="ARBA" id="ARBA00022676"/>
    </source>
</evidence>
<dbReference type="GO" id="GO:0005783">
    <property type="term" value="C:endoplasmic reticulum"/>
    <property type="evidence" value="ECO:0007669"/>
    <property type="project" value="TreeGrafter"/>
</dbReference>
<evidence type="ECO:0000313" key="12">
    <source>
        <dbReference type="Proteomes" id="UP000054564"/>
    </source>
</evidence>
<dbReference type="InterPro" id="IPR003342">
    <property type="entry name" value="ArnT-like_N"/>
</dbReference>
<accession>A0A0L0USC9</accession>
<protein>
    <recommendedName>
        <fullName evidence="10">ArnT-like N-terminal domain-containing protein</fullName>
    </recommendedName>
</protein>
<dbReference type="STRING" id="1165861.A0A0L0USC9"/>
<evidence type="ECO:0000256" key="3">
    <source>
        <dbReference type="ARBA" id="ARBA00007222"/>
    </source>
</evidence>
<reference evidence="12" key="1">
    <citation type="submission" date="2014-03" db="EMBL/GenBank/DDBJ databases">
        <title>The Genome Sequence of Puccinia striiformis f. sp. tritici PST-78.</title>
        <authorList>
            <consortium name="The Broad Institute Genome Sequencing Platform"/>
            <person name="Cuomo C."/>
            <person name="Hulbert S."/>
            <person name="Chen X."/>
            <person name="Walker B."/>
            <person name="Young S.K."/>
            <person name="Zeng Q."/>
            <person name="Gargeya S."/>
            <person name="Fitzgerald M."/>
            <person name="Haas B."/>
            <person name="Abouelleil A."/>
            <person name="Alvarado L."/>
            <person name="Arachchi H.M."/>
            <person name="Berlin A.M."/>
            <person name="Chapman S.B."/>
            <person name="Goldberg J."/>
            <person name="Griggs A."/>
            <person name="Gujja S."/>
            <person name="Hansen M."/>
            <person name="Howarth C."/>
            <person name="Imamovic A."/>
            <person name="Larimer J."/>
            <person name="McCowan C."/>
            <person name="Montmayeur A."/>
            <person name="Murphy C."/>
            <person name="Neiman D."/>
            <person name="Pearson M."/>
            <person name="Priest M."/>
            <person name="Roberts A."/>
            <person name="Saif S."/>
            <person name="Shea T."/>
            <person name="Sisk P."/>
            <person name="Sykes S."/>
            <person name="Wortman J."/>
            <person name="Nusbaum C."/>
            <person name="Birren B."/>
        </authorList>
    </citation>
    <scope>NUCLEOTIDE SEQUENCE [LARGE SCALE GENOMIC DNA]</scope>
    <source>
        <strain evidence="12">race PST-78</strain>
    </source>
</reference>
<dbReference type="Proteomes" id="UP000054564">
    <property type="component" value="Unassembled WGS sequence"/>
</dbReference>
<evidence type="ECO:0000256" key="7">
    <source>
        <dbReference type="ARBA" id="ARBA00022989"/>
    </source>
</evidence>
<evidence type="ECO:0000256" key="5">
    <source>
        <dbReference type="ARBA" id="ARBA00022679"/>
    </source>
</evidence>
<gene>
    <name evidence="11" type="ORF">PSTG_16648</name>
</gene>
<comment type="subcellular location">
    <subcellularLocation>
        <location evidence="1">Endomembrane system</location>
        <topology evidence="1">Multi-pass membrane protein</topology>
    </subcellularLocation>
</comment>
<dbReference type="GO" id="GO:0004169">
    <property type="term" value="F:dolichyl-phosphate-mannose-protein mannosyltransferase activity"/>
    <property type="evidence" value="ECO:0007669"/>
    <property type="project" value="TreeGrafter"/>
</dbReference>
<dbReference type="InterPro" id="IPR027005">
    <property type="entry name" value="PMT-like"/>
</dbReference>
<dbReference type="AlphaFoldDB" id="A0A0L0USC9"/>
<evidence type="ECO:0000256" key="6">
    <source>
        <dbReference type="ARBA" id="ARBA00022692"/>
    </source>
</evidence>
<dbReference type="PANTHER" id="PTHR10050:SF46">
    <property type="entry name" value="PROTEIN O-MANNOSYL-TRANSFERASE 2"/>
    <property type="match status" value="1"/>
</dbReference>
<dbReference type="PANTHER" id="PTHR10050">
    <property type="entry name" value="DOLICHYL-PHOSPHATE-MANNOSE--PROTEIN MANNOSYLTRANSFERASE"/>
    <property type="match status" value="1"/>
</dbReference>
<keyword evidence="4" id="KW-0328">Glycosyltransferase</keyword>
<dbReference type="GO" id="GO:0016020">
    <property type="term" value="C:membrane"/>
    <property type="evidence" value="ECO:0007669"/>
    <property type="project" value="InterPro"/>
</dbReference>
<evidence type="ECO:0000256" key="9">
    <source>
        <dbReference type="SAM" id="Phobius"/>
    </source>
</evidence>
<feature type="transmembrane region" description="Helical" evidence="9">
    <location>
        <begin position="111"/>
        <end position="129"/>
    </location>
</feature>
<feature type="domain" description="ArnT-like N-terminal" evidence="10">
    <location>
        <begin position="41"/>
        <end position="119"/>
    </location>
</feature>
<evidence type="ECO:0000256" key="2">
    <source>
        <dbReference type="ARBA" id="ARBA00004922"/>
    </source>
</evidence>
<keyword evidence="8 9" id="KW-0472">Membrane</keyword>
<evidence type="ECO:0000256" key="8">
    <source>
        <dbReference type="ARBA" id="ARBA00023136"/>
    </source>
</evidence>
<proteinExistence type="inferred from homology"/>
<comment type="pathway">
    <text evidence="2">Protein modification; protein glycosylation.</text>
</comment>
<keyword evidence="7 9" id="KW-1133">Transmembrane helix</keyword>
<keyword evidence="5" id="KW-0808">Transferase</keyword>
<organism evidence="11 12">
    <name type="scientific">Puccinia striiformis f. sp. tritici PST-78</name>
    <dbReference type="NCBI Taxonomy" id="1165861"/>
    <lineage>
        <taxon>Eukaryota</taxon>
        <taxon>Fungi</taxon>
        <taxon>Dikarya</taxon>
        <taxon>Basidiomycota</taxon>
        <taxon>Pucciniomycotina</taxon>
        <taxon>Pucciniomycetes</taxon>
        <taxon>Pucciniales</taxon>
        <taxon>Pucciniaceae</taxon>
        <taxon>Puccinia</taxon>
    </lineage>
</organism>
<feature type="transmembrane region" description="Helical" evidence="9">
    <location>
        <begin position="83"/>
        <end position="105"/>
    </location>
</feature>
<evidence type="ECO:0000256" key="1">
    <source>
        <dbReference type="ARBA" id="ARBA00004127"/>
    </source>
</evidence>
<dbReference type="EMBL" id="AJIL01000291">
    <property type="protein sequence ID" value="KNE89900.1"/>
    <property type="molecule type" value="Genomic_DNA"/>
</dbReference>
<keyword evidence="12" id="KW-1185">Reference proteome</keyword>
<evidence type="ECO:0000313" key="11">
    <source>
        <dbReference type="EMBL" id="KNE89900.1"/>
    </source>
</evidence>
<dbReference type="UniPathway" id="UPA00378"/>
<comment type="similarity">
    <text evidence="3">Belongs to the glycosyltransferase 39 family.</text>
</comment>
<dbReference type="Pfam" id="PF02366">
    <property type="entry name" value="PMT"/>
    <property type="match status" value="1"/>
</dbReference>
<name>A0A0L0USC9_9BASI</name>
<keyword evidence="6 9" id="KW-0812">Transmembrane</keyword>
<sequence length="131" mass="14607">MIEVVDDTIRGRRKNFENIHILSTRFRIRNLNLGCYLRAANAHPPLAKMMVGLAGVLSGFDGTYDFPSGDVYPKHVPFISMRILLALPGVALVPIAWATALELGFSEYTRHIVTIMVLSGMSPLLLHFITR</sequence>